<name>E3MTF0_CAERE</name>
<dbReference type="eggNOG" id="ENOG502SY7B">
    <property type="taxonomic scope" value="Eukaryota"/>
</dbReference>
<feature type="transmembrane region" description="Helical" evidence="1">
    <location>
        <begin position="184"/>
        <end position="209"/>
    </location>
</feature>
<feature type="transmembrane region" description="Helical" evidence="1">
    <location>
        <begin position="45"/>
        <end position="71"/>
    </location>
</feature>
<proteinExistence type="predicted"/>
<feature type="transmembrane region" description="Helical" evidence="1">
    <location>
        <begin position="12"/>
        <end position="33"/>
    </location>
</feature>
<dbReference type="PANTHER" id="PTHR22941:SF13">
    <property type="entry name" value="SERPENTINE RECEPTOR, CLASS H"/>
    <property type="match status" value="1"/>
</dbReference>
<dbReference type="Pfam" id="PF10318">
    <property type="entry name" value="7TM_GPCR_Srh"/>
    <property type="match status" value="1"/>
</dbReference>
<dbReference type="FunCoup" id="E3MTF0">
    <property type="interactions" value="2"/>
</dbReference>
<evidence type="ECO:0000256" key="1">
    <source>
        <dbReference type="SAM" id="Phobius"/>
    </source>
</evidence>
<keyword evidence="1" id="KW-0472">Membrane</keyword>
<evidence type="ECO:0000313" key="3">
    <source>
        <dbReference type="Proteomes" id="UP000008281"/>
    </source>
</evidence>
<keyword evidence="1" id="KW-1133">Transmembrane helix</keyword>
<feature type="transmembrane region" description="Helical" evidence="1">
    <location>
        <begin position="269"/>
        <end position="290"/>
    </location>
</feature>
<keyword evidence="3" id="KW-1185">Reference proteome</keyword>
<dbReference type="OrthoDB" id="5809728at2759"/>
<dbReference type="EMBL" id="DS268476">
    <property type="protein sequence ID" value="EFP08825.1"/>
    <property type="molecule type" value="Genomic_DNA"/>
</dbReference>
<evidence type="ECO:0000313" key="2">
    <source>
        <dbReference type="EMBL" id="EFP08825.1"/>
    </source>
</evidence>
<dbReference type="InterPro" id="IPR019422">
    <property type="entry name" value="7TM_GPCR_serpentine_rcpt_Srh"/>
</dbReference>
<reference evidence="2" key="1">
    <citation type="submission" date="2007-07" db="EMBL/GenBank/DDBJ databases">
        <title>PCAP assembly of the Caenorhabditis remanei genome.</title>
        <authorList>
            <consortium name="The Caenorhabditis remanei Sequencing Consortium"/>
            <person name="Wilson R.K."/>
        </authorList>
    </citation>
    <scope>NUCLEOTIDE SEQUENCE [LARGE SCALE GENOMIC DNA]</scope>
    <source>
        <strain evidence="2">PB4641</strain>
    </source>
</reference>
<keyword evidence="1" id="KW-0812">Transmembrane</keyword>
<feature type="transmembrane region" description="Helical" evidence="1">
    <location>
        <begin position="91"/>
        <end position="111"/>
    </location>
</feature>
<accession>E3MTF0</accession>
<feature type="transmembrane region" description="Helical" evidence="1">
    <location>
        <begin position="132"/>
        <end position="149"/>
    </location>
</feature>
<dbReference type="Proteomes" id="UP000008281">
    <property type="component" value="Unassembled WGS sequence"/>
</dbReference>
<organism evidence="3">
    <name type="scientific">Caenorhabditis remanei</name>
    <name type="common">Caenorhabditis vulgaris</name>
    <dbReference type="NCBI Taxonomy" id="31234"/>
    <lineage>
        <taxon>Eukaryota</taxon>
        <taxon>Metazoa</taxon>
        <taxon>Ecdysozoa</taxon>
        <taxon>Nematoda</taxon>
        <taxon>Chromadorea</taxon>
        <taxon>Rhabditida</taxon>
        <taxon>Rhabditina</taxon>
        <taxon>Rhabditomorpha</taxon>
        <taxon>Rhabditoidea</taxon>
        <taxon>Rhabditidae</taxon>
        <taxon>Peloderinae</taxon>
        <taxon>Caenorhabditis</taxon>
    </lineage>
</organism>
<dbReference type="AlphaFoldDB" id="E3MTF0"/>
<dbReference type="HOGENOM" id="CLU_042960_1_1_1"/>
<dbReference type="InterPro" id="IPR053220">
    <property type="entry name" value="Nematode_rcpt-like_serp_H"/>
</dbReference>
<dbReference type="OMA" id="WALEISY"/>
<sequence length="331" mass="37942">MFLASPVFYANSLHVLTVITTPLQILGSYCIIFKTPKSMGTIKWSLLNLHFWCMVLDWALTMFIIPLLILPVLGGCPLGILTTWFGVSTHFQAYIIITLIFMAGTSVVVVFENRYHQLYGSHPHWRYFRIPFLMLNYFLTVSFSIPAFVNMPEQHWALEISYKKLPELPDEIKSLPLFILAVDLFWLLIPLSSMAFLIVTECVVFIVLINRNLKASSKQATLSKTTIKFQKKFLRALYLQASVSCFYFSIPTSYTLFSQFSGIYSQGLIHFVLIIASTHGFSSTLVMIWAHKPYREFCFQIIVWIQGILKIKPSKVVQKMPNNQCSATIFA</sequence>
<protein>
    <submittedName>
        <fullName evidence="2">CRE-SRH-286 protein</fullName>
    </submittedName>
</protein>
<feature type="transmembrane region" description="Helical" evidence="1">
    <location>
        <begin position="237"/>
        <end position="257"/>
    </location>
</feature>
<dbReference type="InParanoid" id="E3MTF0"/>
<dbReference type="PANTHER" id="PTHR22941">
    <property type="entry name" value="SERPENTINE RECEPTOR"/>
    <property type="match status" value="1"/>
</dbReference>
<gene>
    <name evidence="2" type="primary">Cre-srh-286</name>
    <name evidence="2" type="ORF">CRE_19873</name>
</gene>